<accession>A0A2S7WFA7</accession>
<reference evidence="1 2" key="1">
    <citation type="submission" date="2016-12" db="EMBL/GenBank/DDBJ databases">
        <title>Trade-off between light-utilization and light-protection in marine flavobacteria.</title>
        <authorList>
            <person name="Kumagai Y."/>
            <person name="Yoshizawa S."/>
            <person name="Kogure K."/>
            <person name="Iwasaki W."/>
        </authorList>
    </citation>
    <scope>NUCLEOTIDE SEQUENCE [LARGE SCALE GENOMIC DNA]</scope>
    <source>
        <strain evidence="1 2">ATCC 43844</strain>
    </source>
</reference>
<dbReference type="AlphaFoldDB" id="A0A2S7WFA7"/>
<name>A0A2S7WFA7_9FLAO</name>
<comment type="caution">
    <text evidence="1">The sequence shown here is derived from an EMBL/GenBank/DDBJ whole genome shotgun (WGS) entry which is preliminary data.</text>
</comment>
<dbReference type="Pfam" id="PF17963">
    <property type="entry name" value="Big_9"/>
    <property type="match status" value="2"/>
</dbReference>
<evidence type="ECO:0000313" key="2">
    <source>
        <dbReference type="Proteomes" id="UP000239068"/>
    </source>
</evidence>
<dbReference type="Proteomes" id="UP000239068">
    <property type="component" value="Unassembled WGS sequence"/>
</dbReference>
<protein>
    <recommendedName>
        <fullName evidence="3">RapA2 cadherin-like domain-containing protein</fullName>
    </recommendedName>
</protein>
<sequence>KPLAVDDTMVSLSIASIGYNSTENSINVLGNDTPGSDGYINKGLTMVNGTSSNASANSGAIRVERNGTLDTLDDVIMYSAPTNFSGVDTFKYTITDASGDASTVTVTLTVSGPITNVPTAVADSFSILTDATTSFDVLDNDTLGDDVVGSVLTIDATGITGSVSVVPGLLADASDDTLLYTPASGAIGVDTFSYTITDGNGDFSTATVTVNISAVVVAQSDKPEAVDD</sequence>
<dbReference type="RefSeq" id="WP_170064449.1">
    <property type="nucleotide sequence ID" value="NZ_MSCM01000002.1"/>
</dbReference>
<proteinExistence type="predicted"/>
<feature type="non-terminal residue" evidence="1">
    <location>
        <position position="228"/>
    </location>
</feature>
<dbReference type="EMBL" id="MSCM01000002">
    <property type="protein sequence ID" value="PQJ76295.1"/>
    <property type="molecule type" value="Genomic_DNA"/>
</dbReference>
<organism evidence="1 2">
    <name type="scientific">Polaribacter glomeratus</name>
    <dbReference type="NCBI Taxonomy" id="102"/>
    <lineage>
        <taxon>Bacteria</taxon>
        <taxon>Pseudomonadati</taxon>
        <taxon>Bacteroidota</taxon>
        <taxon>Flavobacteriia</taxon>
        <taxon>Flavobacteriales</taxon>
        <taxon>Flavobacteriaceae</taxon>
    </lineage>
</organism>
<keyword evidence="2" id="KW-1185">Reference proteome</keyword>
<evidence type="ECO:0008006" key="3">
    <source>
        <dbReference type="Google" id="ProtNLM"/>
    </source>
</evidence>
<evidence type="ECO:0000313" key="1">
    <source>
        <dbReference type="EMBL" id="PQJ76295.1"/>
    </source>
</evidence>
<dbReference type="Gene3D" id="2.60.40.3440">
    <property type="match status" value="2"/>
</dbReference>
<gene>
    <name evidence="1" type="ORF">BTO16_10260</name>
</gene>
<feature type="non-terminal residue" evidence="1">
    <location>
        <position position="1"/>
    </location>
</feature>